<dbReference type="Proteomes" id="UP000015241">
    <property type="component" value="Unassembled WGS sequence"/>
</dbReference>
<evidence type="ECO:0000256" key="2">
    <source>
        <dbReference type="ARBA" id="ARBA00022771"/>
    </source>
</evidence>
<name>S8G2F9_FOMSC</name>
<dbReference type="GO" id="GO:0008270">
    <property type="term" value="F:zinc ion binding"/>
    <property type="evidence" value="ECO:0007669"/>
    <property type="project" value="UniProtKB-KW"/>
</dbReference>
<reference evidence="6 7" key="1">
    <citation type="journal article" date="2012" name="Science">
        <title>The Paleozoic origin of enzymatic lignin decomposition reconstructed from 31 fungal genomes.</title>
        <authorList>
            <person name="Floudas D."/>
            <person name="Binder M."/>
            <person name="Riley R."/>
            <person name="Barry K."/>
            <person name="Blanchette R.A."/>
            <person name="Henrissat B."/>
            <person name="Martinez A.T."/>
            <person name="Otillar R."/>
            <person name="Spatafora J.W."/>
            <person name="Yadav J.S."/>
            <person name="Aerts A."/>
            <person name="Benoit I."/>
            <person name="Boyd A."/>
            <person name="Carlson A."/>
            <person name="Copeland A."/>
            <person name="Coutinho P.M."/>
            <person name="de Vries R.P."/>
            <person name="Ferreira P."/>
            <person name="Findley K."/>
            <person name="Foster B."/>
            <person name="Gaskell J."/>
            <person name="Glotzer D."/>
            <person name="Gorecki P."/>
            <person name="Heitman J."/>
            <person name="Hesse C."/>
            <person name="Hori C."/>
            <person name="Igarashi K."/>
            <person name="Jurgens J.A."/>
            <person name="Kallen N."/>
            <person name="Kersten P."/>
            <person name="Kohler A."/>
            <person name="Kuees U."/>
            <person name="Kumar T.K.A."/>
            <person name="Kuo A."/>
            <person name="LaButti K."/>
            <person name="Larrondo L.F."/>
            <person name="Lindquist E."/>
            <person name="Ling A."/>
            <person name="Lombard V."/>
            <person name="Lucas S."/>
            <person name="Lundell T."/>
            <person name="Martin R."/>
            <person name="McLaughlin D.J."/>
            <person name="Morgenstern I."/>
            <person name="Morin E."/>
            <person name="Murat C."/>
            <person name="Nagy L.G."/>
            <person name="Nolan M."/>
            <person name="Ohm R.A."/>
            <person name="Patyshakuliyeva A."/>
            <person name="Rokas A."/>
            <person name="Ruiz-Duenas F.J."/>
            <person name="Sabat G."/>
            <person name="Salamov A."/>
            <person name="Samejima M."/>
            <person name="Schmutz J."/>
            <person name="Slot J.C."/>
            <person name="St John F."/>
            <person name="Stenlid J."/>
            <person name="Sun H."/>
            <person name="Sun S."/>
            <person name="Syed K."/>
            <person name="Tsang A."/>
            <person name="Wiebenga A."/>
            <person name="Young D."/>
            <person name="Pisabarro A."/>
            <person name="Eastwood D.C."/>
            <person name="Martin F."/>
            <person name="Cullen D."/>
            <person name="Grigoriev I.V."/>
            <person name="Hibbett D.S."/>
        </authorList>
    </citation>
    <scope>NUCLEOTIDE SEQUENCE</scope>
    <source>
        <strain evidence="7">FP-58527</strain>
    </source>
</reference>
<feature type="non-terminal residue" evidence="6">
    <location>
        <position position="212"/>
    </location>
</feature>
<dbReference type="eggNOG" id="ENOG502SZEZ">
    <property type="taxonomic scope" value="Eukaryota"/>
</dbReference>
<evidence type="ECO:0000256" key="4">
    <source>
        <dbReference type="PROSITE-ProRule" id="PRU00134"/>
    </source>
</evidence>
<dbReference type="SUPFAM" id="SSF144232">
    <property type="entry name" value="HIT/MYND zinc finger-like"/>
    <property type="match status" value="1"/>
</dbReference>
<feature type="domain" description="MYND-type" evidence="5">
    <location>
        <begin position="6"/>
        <end position="46"/>
    </location>
</feature>
<evidence type="ECO:0000313" key="7">
    <source>
        <dbReference type="Proteomes" id="UP000015241"/>
    </source>
</evidence>
<dbReference type="EMBL" id="KE504126">
    <property type="protein sequence ID" value="EPT04495.1"/>
    <property type="molecule type" value="Genomic_DNA"/>
</dbReference>
<dbReference type="PROSITE" id="PS50865">
    <property type="entry name" value="ZF_MYND_2"/>
    <property type="match status" value="1"/>
</dbReference>
<evidence type="ECO:0000256" key="3">
    <source>
        <dbReference type="ARBA" id="ARBA00022833"/>
    </source>
</evidence>
<proteinExistence type="predicted"/>
<keyword evidence="3" id="KW-0862">Zinc</keyword>
<dbReference type="InterPro" id="IPR002893">
    <property type="entry name" value="Znf_MYND"/>
</dbReference>
<feature type="non-terminal residue" evidence="6">
    <location>
        <position position="1"/>
    </location>
</feature>
<accession>S8G2F9</accession>
<sequence>NYKETCSYCMKPVGKAKVRKCSVCNFVRYCSRDCQKAAWKTHKKVCTSGGAFKDSLEQPGQRESKKLNDDFTKWLNYYRRLIYTVTAVFAFNLPNSPPNKLATHCMYIVCERRPSGTSPEFYFRMVSGQIITREAMVGILNNMDLTPEQVDEWASDNRGDHTVHIVFQFEDMLRFLWFSLGTLEPYKAVGKAEANLVAAQWADKLAGAIEMG</sequence>
<organism evidence="6 7">
    <name type="scientific">Fomitopsis schrenkii</name>
    <name type="common">Brown rot fungus</name>
    <dbReference type="NCBI Taxonomy" id="2126942"/>
    <lineage>
        <taxon>Eukaryota</taxon>
        <taxon>Fungi</taxon>
        <taxon>Dikarya</taxon>
        <taxon>Basidiomycota</taxon>
        <taxon>Agaricomycotina</taxon>
        <taxon>Agaricomycetes</taxon>
        <taxon>Polyporales</taxon>
        <taxon>Fomitopsis</taxon>
    </lineage>
</organism>
<evidence type="ECO:0000259" key="5">
    <source>
        <dbReference type="PROSITE" id="PS50865"/>
    </source>
</evidence>
<evidence type="ECO:0000256" key="1">
    <source>
        <dbReference type="ARBA" id="ARBA00022723"/>
    </source>
</evidence>
<dbReference type="PROSITE" id="PS01360">
    <property type="entry name" value="ZF_MYND_1"/>
    <property type="match status" value="1"/>
</dbReference>
<dbReference type="Pfam" id="PF01753">
    <property type="entry name" value="zf-MYND"/>
    <property type="match status" value="1"/>
</dbReference>
<keyword evidence="2 4" id="KW-0863">Zinc-finger</keyword>
<dbReference type="OrthoDB" id="9922773at2759"/>
<dbReference type="HOGENOM" id="CLU_1548146_0_0_1"/>
<dbReference type="InParanoid" id="S8G2F9"/>
<gene>
    <name evidence="6" type="ORF">FOMPIDRAFT_36993</name>
</gene>
<evidence type="ECO:0000313" key="6">
    <source>
        <dbReference type="EMBL" id="EPT04495.1"/>
    </source>
</evidence>
<keyword evidence="7" id="KW-1185">Reference proteome</keyword>
<dbReference type="Gene3D" id="6.10.140.2220">
    <property type="match status" value="1"/>
</dbReference>
<protein>
    <recommendedName>
        <fullName evidence="5">MYND-type domain-containing protein</fullName>
    </recommendedName>
</protein>
<keyword evidence="1" id="KW-0479">Metal-binding</keyword>
<dbReference type="AlphaFoldDB" id="S8G2F9"/>